<protein>
    <submittedName>
        <fullName evidence="1">Uncharacterized protein</fullName>
    </submittedName>
</protein>
<proteinExistence type="predicted"/>
<sequence length="265" mass="26619">MAAGAVAEPGPGPCLGRLRPDRRHHHRLVGTHTAVTAGVGVLPRPGRIALVSGRPVPVAAAETLGGQVTGSRPVGVAAPLPGPTARLGPARRRPAVTIATAPVGPAARRAPVGGVGPARLAERVGSATPTATGAPVLTWMAIGGMAIGGMAIGARAPAGAITAAGLAPAAGVAAAGVVEVLLPVRVRREWCCAPAAARRTPTRRQHLGVEGSAGCVRPICLDLTTATRPGERTRPVAVPLIRRHGIHPRARCHSGPVRGTDQVVH</sequence>
<name>A0A1S1QBB0_9ACTN</name>
<dbReference type="AlphaFoldDB" id="A0A1S1QBB0"/>
<evidence type="ECO:0000313" key="2">
    <source>
        <dbReference type="Proteomes" id="UP000179627"/>
    </source>
</evidence>
<dbReference type="EMBL" id="MBLM01000152">
    <property type="protein sequence ID" value="OHV30505.1"/>
    <property type="molecule type" value="Genomic_DNA"/>
</dbReference>
<comment type="caution">
    <text evidence="1">The sequence shown here is derived from an EMBL/GenBank/DDBJ whole genome shotgun (WGS) entry which is preliminary data.</text>
</comment>
<evidence type="ECO:0000313" key="1">
    <source>
        <dbReference type="EMBL" id="OHV30505.1"/>
    </source>
</evidence>
<reference evidence="2" key="1">
    <citation type="submission" date="2016-07" db="EMBL/GenBank/DDBJ databases">
        <title>Sequence Frankia sp. strain CcI1.17.</title>
        <authorList>
            <person name="Ghodhbane-Gtari F."/>
            <person name="Swanson E."/>
            <person name="Gueddou A."/>
            <person name="Morris K."/>
            <person name="Hezbri K."/>
            <person name="Ktari A."/>
            <person name="Nouioui I."/>
            <person name="Abebe-Akele F."/>
            <person name="Simpson S."/>
            <person name="Thomas K."/>
            <person name="Gtari M."/>
            <person name="Tisa L.S."/>
            <person name="Hurst S."/>
        </authorList>
    </citation>
    <scope>NUCLEOTIDE SEQUENCE [LARGE SCALE GENOMIC DNA]</scope>
    <source>
        <strain evidence="2">Cc1.17</strain>
    </source>
</reference>
<dbReference type="Proteomes" id="UP000179627">
    <property type="component" value="Unassembled WGS sequence"/>
</dbReference>
<gene>
    <name evidence="1" type="ORF">CC117_06035</name>
</gene>
<keyword evidence="2" id="KW-1185">Reference proteome</keyword>
<accession>A0A1S1QBB0</accession>
<organism evidence="1 2">
    <name type="scientific">Parafrankia colletiae</name>
    <dbReference type="NCBI Taxonomy" id="573497"/>
    <lineage>
        <taxon>Bacteria</taxon>
        <taxon>Bacillati</taxon>
        <taxon>Actinomycetota</taxon>
        <taxon>Actinomycetes</taxon>
        <taxon>Frankiales</taxon>
        <taxon>Frankiaceae</taxon>
        <taxon>Parafrankia</taxon>
    </lineage>
</organism>